<dbReference type="Pfam" id="PF01047">
    <property type="entry name" value="MarR"/>
    <property type="match status" value="1"/>
</dbReference>
<dbReference type="GO" id="GO:0003700">
    <property type="term" value="F:DNA-binding transcription factor activity"/>
    <property type="evidence" value="ECO:0007669"/>
    <property type="project" value="InterPro"/>
</dbReference>
<keyword evidence="1" id="KW-0805">Transcription regulation</keyword>
<evidence type="ECO:0000256" key="2">
    <source>
        <dbReference type="ARBA" id="ARBA00023125"/>
    </source>
</evidence>
<gene>
    <name evidence="5" type="ORF">GFH32_04945</name>
</gene>
<proteinExistence type="predicted"/>
<evidence type="ECO:0000313" key="6">
    <source>
        <dbReference type="Proteomes" id="UP000326921"/>
    </source>
</evidence>
<feature type="domain" description="HTH marR-type" evidence="4">
    <location>
        <begin position="6"/>
        <end position="140"/>
    </location>
</feature>
<dbReference type="InterPro" id="IPR000835">
    <property type="entry name" value="HTH_MarR-typ"/>
</dbReference>
<evidence type="ECO:0000256" key="1">
    <source>
        <dbReference type="ARBA" id="ARBA00023015"/>
    </source>
</evidence>
<evidence type="ECO:0000256" key="3">
    <source>
        <dbReference type="ARBA" id="ARBA00023163"/>
    </source>
</evidence>
<dbReference type="InterPro" id="IPR036388">
    <property type="entry name" value="WH-like_DNA-bd_sf"/>
</dbReference>
<dbReference type="EMBL" id="CP045652">
    <property type="protein sequence ID" value="QGA25707.1"/>
    <property type="molecule type" value="Genomic_DNA"/>
</dbReference>
<evidence type="ECO:0000259" key="4">
    <source>
        <dbReference type="PROSITE" id="PS50995"/>
    </source>
</evidence>
<dbReference type="SUPFAM" id="SSF46785">
    <property type="entry name" value="Winged helix' DNA-binding domain"/>
    <property type="match status" value="1"/>
</dbReference>
<dbReference type="SMART" id="SM00347">
    <property type="entry name" value="HTH_MARR"/>
    <property type="match status" value="1"/>
</dbReference>
<dbReference type="PROSITE" id="PS50995">
    <property type="entry name" value="HTH_MARR_2"/>
    <property type="match status" value="1"/>
</dbReference>
<organism evidence="5 6">
    <name type="scientific">Sphingobacterium zhuxiongii</name>
    <dbReference type="NCBI Taxonomy" id="2662364"/>
    <lineage>
        <taxon>Bacteria</taxon>
        <taxon>Pseudomonadati</taxon>
        <taxon>Bacteroidota</taxon>
        <taxon>Sphingobacteriia</taxon>
        <taxon>Sphingobacteriales</taxon>
        <taxon>Sphingobacteriaceae</taxon>
        <taxon>Sphingobacterium</taxon>
    </lineage>
</organism>
<evidence type="ECO:0000313" key="5">
    <source>
        <dbReference type="EMBL" id="QGA25707.1"/>
    </source>
</evidence>
<dbReference type="Proteomes" id="UP000326921">
    <property type="component" value="Chromosome"/>
</dbReference>
<dbReference type="KEGG" id="sphe:GFH32_04945"/>
<dbReference type="PRINTS" id="PR00598">
    <property type="entry name" value="HTHMARR"/>
</dbReference>
<dbReference type="AlphaFoldDB" id="A0A5Q0Q6M7"/>
<dbReference type="RefSeq" id="WP_153510026.1">
    <property type="nucleotide sequence ID" value="NZ_CP045652.1"/>
</dbReference>
<dbReference type="PANTHER" id="PTHR42756">
    <property type="entry name" value="TRANSCRIPTIONAL REGULATOR, MARR"/>
    <property type="match status" value="1"/>
</dbReference>
<dbReference type="PROSITE" id="PS01117">
    <property type="entry name" value="HTH_MARR_1"/>
    <property type="match status" value="1"/>
</dbReference>
<sequence length="145" mass="16997">MLKESFNQYSFILDQTAKRVRQFAQSSFSHHGIDLTVDQWSVLKTLYEETDQTHRELATICGKDQPTMTRIIDLLLKKGYVVRVEHPSDRRCLLLHLTAEGKAKVEDLAPLVRDFRMKAWENLSQADFDHFTRILKTIYNNLETK</sequence>
<dbReference type="Gene3D" id="1.10.10.10">
    <property type="entry name" value="Winged helix-like DNA-binding domain superfamily/Winged helix DNA-binding domain"/>
    <property type="match status" value="1"/>
</dbReference>
<protein>
    <submittedName>
        <fullName evidence="5">MarR family transcriptional regulator</fullName>
    </submittedName>
</protein>
<keyword evidence="3" id="KW-0804">Transcription</keyword>
<accession>A0A5Q0Q6M7</accession>
<dbReference type="InterPro" id="IPR023187">
    <property type="entry name" value="Tscrpt_reg_MarR-type_CS"/>
</dbReference>
<keyword evidence="6" id="KW-1185">Reference proteome</keyword>
<keyword evidence="2" id="KW-0238">DNA-binding</keyword>
<dbReference type="GO" id="GO:0003677">
    <property type="term" value="F:DNA binding"/>
    <property type="evidence" value="ECO:0007669"/>
    <property type="project" value="UniProtKB-KW"/>
</dbReference>
<reference evidence="5 6" key="1">
    <citation type="submission" date="2019-10" db="EMBL/GenBank/DDBJ databases">
        <authorList>
            <person name="Dong K."/>
        </authorList>
    </citation>
    <scope>NUCLEOTIDE SEQUENCE [LARGE SCALE GENOMIC DNA]</scope>
    <source>
        <strain evidence="6">dk4302</strain>
    </source>
</reference>
<dbReference type="InterPro" id="IPR036390">
    <property type="entry name" value="WH_DNA-bd_sf"/>
</dbReference>
<name>A0A5Q0Q6M7_9SPHI</name>
<dbReference type="PANTHER" id="PTHR42756:SF1">
    <property type="entry name" value="TRANSCRIPTIONAL REPRESSOR OF EMRAB OPERON"/>
    <property type="match status" value="1"/>
</dbReference>